<organism evidence="2 3">
    <name type="scientific">Hymenobacter frigidus</name>
    <dbReference type="NCBI Taxonomy" id="1524095"/>
    <lineage>
        <taxon>Bacteria</taxon>
        <taxon>Pseudomonadati</taxon>
        <taxon>Bacteroidota</taxon>
        <taxon>Cytophagia</taxon>
        <taxon>Cytophagales</taxon>
        <taxon>Hymenobacteraceae</taxon>
        <taxon>Hymenobacter</taxon>
    </lineage>
</organism>
<comment type="caution">
    <text evidence="2">The sequence shown here is derived from an EMBL/GenBank/DDBJ whole genome shotgun (WGS) entry which is preliminary data.</text>
</comment>
<dbReference type="RefSeq" id="WP_188563869.1">
    <property type="nucleotide sequence ID" value="NZ_BMGY01000077.1"/>
</dbReference>
<keyword evidence="3" id="KW-1185">Reference proteome</keyword>
<evidence type="ECO:0000313" key="3">
    <source>
        <dbReference type="Proteomes" id="UP000637774"/>
    </source>
</evidence>
<dbReference type="InterPro" id="IPR045549">
    <property type="entry name" value="bpX4"/>
</dbReference>
<accession>A0ABQ2AKU6</accession>
<proteinExistence type="predicted"/>
<dbReference type="Pfam" id="PF19920">
    <property type="entry name" value="bpX4"/>
    <property type="match status" value="1"/>
</dbReference>
<gene>
    <name evidence="2" type="ORF">GCM10011495_39990</name>
</gene>
<evidence type="ECO:0000259" key="1">
    <source>
        <dbReference type="Pfam" id="PF19920"/>
    </source>
</evidence>
<name>A0ABQ2AKU6_9BACT</name>
<protein>
    <recommendedName>
        <fullName evidence="1">MoxR-vWA-beta-propeller ternary system domain-containing protein</fullName>
    </recommendedName>
</protein>
<sequence length="209" mass="23063">MLLTGFLHDLLTTGCLTLTSQPDSFEAADLHAAEDLLRSYHAEDAKEMPHTAPVFNAPAALWSAAYLYDTVKLALVRELDETLVHEQLQDFSGDMTPEAIYSADLTFRHLPDLLRLAKGLAPGDALVSRLQATAWKWPFSSVGTKFKDAEPIVTIIAHPALRQAYIDRIIRVQDRARASQTHLAPLIHEALGGHAATLWPDFTAFTLPV</sequence>
<evidence type="ECO:0000313" key="2">
    <source>
        <dbReference type="EMBL" id="GGH91573.1"/>
    </source>
</evidence>
<reference evidence="3" key="1">
    <citation type="journal article" date="2019" name="Int. J. Syst. Evol. Microbiol.">
        <title>The Global Catalogue of Microorganisms (GCM) 10K type strain sequencing project: providing services to taxonomists for standard genome sequencing and annotation.</title>
        <authorList>
            <consortium name="The Broad Institute Genomics Platform"/>
            <consortium name="The Broad Institute Genome Sequencing Center for Infectious Disease"/>
            <person name="Wu L."/>
            <person name="Ma J."/>
        </authorList>
    </citation>
    <scope>NUCLEOTIDE SEQUENCE [LARGE SCALE GENOMIC DNA]</scope>
    <source>
        <strain evidence="3">CGMCC 1.14966</strain>
    </source>
</reference>
<feature type="domain" description="MoxR-vWA-beta-propeller ternary system" evidence="1">
    <location>
        <begin position="4"/>
        <end position="202"/>
    </location>
</feature>
<dbReference type="Proteomes" id="UP000637774">
    <property type="component" value="Unassembled WGS sequence"/>
</dbReference>
<dbReference type="EMBL" id="BMGY01000077">
    <property type="protein sequence ID" value="GGH91573.1"/>
    <property type="molecule type" value="Genomic_DNA"/>
</dbReference>